<reference evidence="6 7" key="1">
    <citation type="journal article" date="2011" name="J. Bacteriol.">
        <title>Complete genome sequence of Amycolicicoccus subflavus DQS3-9A1T, an actinomycete isolated from crude oil-polluted soil.</title>
        <authorList>
            <person name="Cai M."/>
            <person name="Chen W.M."/>
            <person name="Nie Y."/>
            <person name="Chi C.Q."/>
            <person name="Wang Y.N."/>
            <person name="Tang Y.Q."/>
            <person name="Li G.Y."/>
            <person name="Wu X.L."/>
        </authorList>
    </citation>
    <scope>NUCLEOTIDE SEQUENCE [LARGE SCALE GENOMIC DNA]</scope>
    <source>
        <strain evidence="7">DSM 45089 / DQS3-9A1</strain>
    </source>
</reference>
<dbReference type="Gene3D" id="2.102.10.10">
    <property type="entry name" value="Rieske [2Fe-2S] iron-sulphur domain"/>
    <property type="match status" value="1"/>
</dbReference>
<dbReference type="AlphaFoldDB" id="F6ERN5"/>
<accession>F6ERN5</accession>
<dbReference type="Proteomes" id="UP000009235">
    <property type="component" value="Chromosome"/>
</dbReference>
<dbReference type="InterPro" id="IPR036922">
    <property type="entry name" value="Rieske_2Fe-2S_sf"/>
</dbReference>
<dbReference type="HOGENOM" id="CLU_2434411_0_0_11"/>
<dbReference type="GO" id="GO:0046872">
    <property type="term" value="F:metal ion binding"/>
    <property type="evidence" value="ECO:0007669"/>
    <property type="project" value="UniProtKB-KW"/>
</dbReference>
<dbReference type="GO" id="GO:0051537">
    <property type="term" value="F:2 iron, 2 sulfur cluster binding"/>
    <property type="evidence" value="ECO:0007669"/>
    <property type="project" value="UniProtKB-KW"/>
</dbReference>
<dbReference type="Pfam" id="PF00355">
    <property type="entry name" value="Rieske"/>
    <property type="match status" value="1"/>
</dbReference>
<keyword evidence="2" id="KW-0479">Metal-binding</keyword>
<keyword evidence="4" id="KW-0411">Iron-sulfur</keyword>
<dbReference type="STRING" id="443218.AS9A_1160"/>
<evidence type="ECO:0000313" key="7">
    <source>
        <dbReference type="Proteomes" id="UP000009235"/>
    </source>
</evidence>
<evidence type="ECO:0000256" key="3">
    <source>
        <dbReference type="ARBA" id="ARBA00023004"/>
    </source>
</evidence>
<name>F6ERN5_HOYSD</name>
<proteinExistence type="predicted"/>
<evidence type="ECO:0000259" key="5">
    <source>
        <dbReference type="PROSITE" id="PS51296"/>
    </source>
</evidence>
<keyword evidence="7" id="KW-1185">Reference proteome</keyword>
<feature type="domain" description="Rieske" evidence="5">
    <location>
        <begin position="1"/>
        <end position="67"/>
    </location>
</feature>
<evidence type="ECO:0000313" key="6">
    <source>
        <dbReference type="EMBL" id="AEF39612.1"/>
    </source>
</evidence>
<protein>
    <submittedName>
        <fullName evidence="6">FAD dependent oxidoreductase</fullName>
    </submittedName>
</protein>
<keyword evidence="3" id="KW-0408">Iron</keyword>
<dbReference type="SUPFAM" id="SSF50022">
    <property type="entry name" value="ISP domain"/>
    <property type="match status" value="1"/>
</dbReference>
<dbReference type="GO" id="GO:0004497">
    <property type="term" value="F:monooxygenase activity"/>
    <property type="evidence" value="ECO:0007669"/>
    <property type="project" value="UniProtKB-ARBA"/>
</dbReference>
<dbReference type="InterPro" id="IPR017941">
    <property type="entry name" value="Rieske_2Fe-2S"/>
</dbReference>
<evidence type="ECO:0000256" key="1">
    <source>
        <dbReference type="ARBA" id="ARBA00022714"/>
    </source>
</evidence>
<dbReference type="EMBL" id="CP002786">
    <property type="protein sequence ID" value="AEF39612.1"/>
    <property type="molecule type" value="Genomic_DNA"/>
</dbReference>
<keyword evidence="1" id="KW-0001">2Fe-2S</keyword>
<evidence type="ECO:0000256" key="2">
    <source>
        <dbReference type="ARBA" id="ARBA00022723"/>
    </source>
</evidence>
<dbReference type="KEGG" id="asd:AS9A_1160"/>
<dbReference type="GO" id="GO:0016705">
    <property type="term" value="F:oxidoreductase activity, acting on paired donors, with incorporation or reduction of molecular oxygen"/>
    <property type="evidence" value="ECO:0007669"/>
    <property type="project" value="UniProtKB-ARBA"/>
</dbReference>
<dbReference type="PROSITE" id="PS51296">
    <property type="entry name" value="RIESKE"/>
    <property type="match status" value="1"/>
</dbReference>
<gene>
    <name evidence="6" type="ordered locus">AS9A_1160</name>
</gene>
<dbReference type="eggNOG" id="COG0723">
    <property type="taxonomic scope" value="Bacteria"/>
</dbReference>
<evidence type="ECO:0000256" key="4">
    <source>
        <dbReference type="ARBA" id="ARBA00023014"/>
    </source>
</evidence>
<sequence>MVGNQRVGIFHDKAGRTHLVTAVCTHADWPLDFCRSSQTWECPRHGARFAVDGSVIDGPVSRPLDAVSIPTAQWENLPPDELCERLRREQ</sequence>
<organism evidence="6 7">
    <name type="scientific">Hoyosella subflava (strain DSM 45089 / JCM 17490 / NBRC 109087 / DQS3-9A1)</name>
    <name type="common">Amycolicicoccus subflavus</name>
    <dbReference type="NCBI Taxonomy" id="443218"/>
    <lineage>
        <taxon>Bacteria</taxon>
        <taxon>Bacillati</taxon>
        <taxon>Actinomycetota</taxon>
        <taxon>Actinomycetes</taxon>
        <taxon>Mycobacteriales</taxon>
        <taxon>Hoyosellaceae</taxon>
        <taxon>Hoyosella</taxon>
    </lineage>
</organism>